<evidence type="ECO:0000313" key="4">
    <source>
        <dbReference type="Proteomes" id="UP001166286"/>
    </source>
</evidence>
<feature type="compositionally biased region" description="Pro residues" evidence="1">
    <location>
        <begin position="102"/>
        <end position="116"/>
    </location>
</feature>
<keyword evidence="2" id="KW-0812">Transmembrane</keyword>
<evidence type="ECO:0000313" key="3">
    <source>
        <dbReference type="EMBL" id="KAK0513335.1"/>
    </source>
</evidence>
<feature type="compositionally biased region" description="Polar residues" evidence="1">
    <location>
        <begin position="52"/>
        <end position="66"/>
    </location>
</feature>
<protein>
    <submittedName>
        <fullName evidence="3">Uncharacterized protein</fullName>
    </submittedName>
</protein>
<feature type="compositionally biased region" description="Polar residues" evidence="1">
    <location>
        <begin position="117"/>
        <end position="130"/>
    </location>
</feature>
<reference evidence="3" key="1">
    <citation type="submission" date="2023-03" db="EMBL/GenBank/DDBJ databases">
        <title>Complete genome of Cladonia borealis.</title>
        <authorList>
            <person name="Park H."/>
        </authorList>
    </citation>
    <scope>NUCLEOTIDE SEQUENCE</scope>
    <source>
        <strain evidence="3">ANT050790</strain>
    </source>
</reference>
<feature type="transmembrane region" description="Helical" evidence="2">
    <location>
        <begin position="600"/>
        <end position="626"/>
    </location>
</feature>
<keyword evidence="4" id="KW-1185">Reference proteome</keyword>
<comment type="caution">
    <text evidence="3">The sequence shown here is derived from an EMBL/GenBank/DDBJ whole genome shotgun (WGS) entry which is preliminary data.</text>
</comment>
<accession>A0AA39R3W1</accession>
<evidence type="ECO:0000256" key="1">
    <source>
        <dbReference type="SAM" id="MobiDB-lite"/>
    </source>
</evidence>
<organism evidence="3 4">
    <name type="scientific">Cladonia borealis</name>
    <dbReference type="NCBI Taxonomy" id="184061"/>
    <lineage>
        <taxon>Eukaryota</taxon>
        <taxon>Fungi</taxon>
        <taxon>Dikarya</taxon>
        <taxon>Ascomycota</taxon>
        <taxon>Pezizomycotina</taxon>
        <taxon>Lecanoromycetes</taxon>
        <taxon>OSLEUM clade</taxon>
        <taxon>Lecanoromycetidae</taxon>
        <taxon>Lecanorales</taxon>
        <taxon>Lecanorineae</taxon>
        <taxon>Cladoniaceae</taxon>
        <taxon>Cladonia</taxon>
    </lineage>
</organism>
<proteinExistence type="predicted"/>
<name>A0AA39R3W1_9LECA</name>
<gene>
    <name evidence="3" type="ORF">JMJ35_004321</name>
</gene>
<feature type="compositionally biased region" description="Polar residues" evidence="1">
    <location>
        <begin position="140"/>
        <end position="161"/>
    </location>
</feature>
<keyword evidence="2" id="KW-1133">Transmembrane helix</keyword>
<feature type="region of interest" description="Disordered" evidence="1">
    <location>
        <begin position="1"/>
        <end position="173"/>
    </location>
</feature>
<evidence type="ECO:0000256" key="2">
    <source>
        <dbReference type="SAM" id="Phobius"/>
    </source>
</evidence>
<keyword evidence="2" id="KW-0472">Membrane</keyword>
<sequence length="633" mass="69616">MSTFRKGQPGRKLSTRYTTKPPAGLPEFEMMSPPGKTNGFVIQVTEHPEGRPSTSDSIRSRPSQESGLIHAPAPAHRTKPQPPPLALAIPPKAHIKQSQKPPLLPGELPPPPPTPPSSQIQAQTQAQNRAPSPADIPLPRSSTNTPDLVRSNSDPKPSSVISPVMRSMFPKYDPSRPLDRQSYYPNIEAVPGLASAMAAAGSSSNNPFRQQMNRRSMTYPRTSLHLERSKTPDVKETPLRMVENAEHEALLSKPEELLELWNIANGQAASEEAPAEYYLELSCDDLTVGREIITFNSSTSDPIYTLEASHSNMSISRVHPANHTPVIQICGSILSQPTAIDPLVTWVFPKLAGLMALDQSSNVAVQHKLDRQASAELQNEAIQRAQEQDASMLLWDDSSNKYCLMHPTLLDNAATTLPITIIPNSSNPQKITIFAPETNEPLLDLSIETLTLTIHAKVITALPSYYIMDTLMTTLLTLLLHLHRSCATTSVSQTISAPVTPMFPPPPTLAHMDSRSSLRRKRANSRLSAFRSTKSVKSVKSARSMHSVSVYEQDIELQSLPPMPGSSEDVQVRNKEAPLNPIFSTEDQSLPKTTRAVLKLLYWIFEVIFWFMNAIVQLLAVIVVGAGKMVSRL</sequence>
<dbReference type="AlphaFoldDB" id="A0AA39R3W1"/>
<dbReference type="EMBL" id="JAFEKC020000008">
    <property type="protein sequence ID" value="KAK0513335.1"/>
    <property type="molecule type" value="Genomic_DNA"/>
</dbReference>
<dbReference type="Proteomes" id="UP001166286">
    <property type="component" value="Unassembled WGS sequence"/>
</dbReference>